<dbReference type="Proteomes" id="UP000728032">
    <property type="component" value="Unassembled WGS sequence"/>
</dbReference>
<dbReference type="OrthoDB" id="5985475at2759"/>
<protein>
    <submittedName>
        <fullName evidence="1">Uncharacterized protein</fullName>
    </submittedName>
</protein>
<dbReference type="EMBL" id="CAJPVJ010000906">
    <property type="protein sequence ID" value="CAG2163681.1"/>
    <property type="molecule type" value="Genomic_DNA"/>
</dbReference>
<reference evidence="1" key="1">
    <citation type="submission" date="2020-11" db="EMBL/GenBank/DDBJ databases">
        <authorList>
            <person name="Tran Van P."/>
        </authorList>
    </citation>
    <scope>NUCLEOTIDE SEQUENCE</scope>
</reference>
<accession>A0A7R9LHB6</accession>
<keyword evidence="2" id="KW-1185">Reference proteome</keyword>
<dbReference type="SUPFAM" id="SSF81321">
    <property type="entry name" value="Family A G protein-coupled receptor-like"/>
    <property type="match status" value="1"/>
</dbReference>
<evidence type="ECO:0000313" key="2">
    <source>
        <dbReference type="Proteomes" id="UP000728032"/>
    </source>
</evidence>
<organism evidence="1">
    <name type="scientific">Oppiella nova</name>
    <dbReference type="NCBI Taxonomy" id="334625"/>
    <lineage>
        <taxon>Eukaryota</taxon>
        <taxon>Metazoa</taxon>
        <taxon>Ecdysozoa</taxon>
        <taxon>Arthropoda</taxon>
        <taxon>Chelicerata</taxon>
        <taxon>Arachnida</taxon>
        <taxon>Acari</taxon>
        <taxon>Acariformes</taxon>
        <taxon>Sarcoptiformes</taxon>
        <taxon>Oribatida</taxon>
        <taxon>Brachypylina</taxon>
        <taxon>Oppioidea</taxon>
        <taxon>Oppiidae</taxon>
        <taxon>Oppiella</taxon>
    </lineage>
</organism>
<gene>
    <name evidence="1" type="ORF">ONB1V03_LOCUS3247</name>
</gene>
<dbReference type="EMBL" id="OC915731">
    <property type="protein sequence ID" value="CAD7641744.1"/>
    <property type="molecule type" value="Genomic_DNA"/>
</dbReference>
<dbReference type="Gene3D" id="1.20.1070.10">
    <property type="entry name" value="Rhodopsin 7-helix transmembrane proteins"/>
    <property type="match status" value="1"/>
</dbReference>
<proteinExistence type="predicted"/>
<name>A0A7R9LHB6_9ACAR</name>
<dbReference type="AlphaFoldDB" id="A0A7R9LHB6"/>
<sequence>MSAKLEPTVHRMPIMTFLSGTIGSHYTINAITASITRDVVHTYDYLHKLGLKCGHRFRVNDKIKLLNTMERLHGMSVKIGFSCSQHYNPFIYCWLNKDFKQRVKRLFKCSSAPGATINGGNKSGADPTDQITCQTICVASNDTNNPLPINSEML</sequence>
<evidence type="ECO:0000313" key="1">
    <source>
        <dbReference type="EMBL" id="CAD7641744.1"/>
    </source>
</evidence>